<comment type="caution">
    <text evidence="8">Lacks conserved residue(s) required for the propagation of feature annotation.</text>
</comment>
<evidence type="ECO:0000313" key="10">
    <source>
        <dbReference type="Proteomes" id="UP000422232"/>
    </source>
</evidence>
<feature type="transmembrane region" description="Helical" evidence="8">
    <location>
        <begin position="99"/>
        <end position="121"/>
    </location>
</feature>
<dbReference type="GO" id="GO:0042910">
    <property type="term" value="F:xenobiotic transmembrane transporter activity"/>
    <property type="evidence" value="ECO:0007669"/>
    <property type="project" value="InterPro"/>
</dbReference>
<feature type="transmembrane region" description="Helical" evidence="8">
    <location>
        <begin position="75"/>
        <end position="93"/>
    </location>
</feature>
<dbReference type="CDD" id="cd17320">
    <property type="entry name" value="MFS_MdfA_MDR_like"/>
    <property type="match status" value="1"/>
</dbReference>
<dbReference type="AlphaFoldDB" id="A0A9Q5VFW5"/>
<dbReference type="EMBL" id="CP038908">
    <property type="protein sequence ID" value="QGO07077.1"/>
    <property type="molecule type" value="Genomic_DNA"/>
</dbReference>
<organism evidence="9 10">
    <name type="scientific">Piscirickettsia salmonis</name>
    <dbReference type="NCBI Taxonomy" id="1238"/>
    <lineage>
        <taxon>Bacteria</taxon>
        <taxon>Pseudomonadati</taxon>
        <taxon>Pseudomonadota</taxon>
        <taxon>Gammaproteobacteria</taxon>
        <taxon>Thiotrichales</taxon>
        <taxon>Piscirickettsiaceae</taxon>
        <taxon>Piscirickettsia</taxon>
    </lineage>
</organism>
<dbReference type="InterPro" id="IPR036259">
    <property type="entry name" value="MFS_trans_sf"/>
</dbReference>
<keyword evidence="6 8" id="KW-1133">Transmembrane helix</keyword>
<feature type="transmembrane region" description="Helical" evidence="8">
    <location>
        <begin position="9"/>
        <end position="32"/>
    </location>
</feature>
<keyword evidence="4" id="KW-1003">Cell membrane</keyword>
<feature type="transmembrane region" description="Helical" evidence="8">
    <location>
        <begin position="133"/>
        <end position="152"/>
    </location>
</feature>
<dbReference type="PANTHER" id="PTHR23502:SF32">
    <property type="entry name" value="MULTIDRUG RESISTANCE PROTEIN D"/>
    <property type="match status" value="1"/>
</dbReference>
<feature type="transmembrane region" description="Helical" evidence="8">
    <location>
        <begin position="249"/>
        <end position="267"/>
    </location>
</feature>
<dbReference type="Proteomes" id="UP000422232">
    <property type="component" value="Chromosome"/>
</dbReference>
<keyword evidence="5 8" id="KW-0812">Transmembrane</keyword>
<evidence type="ECO:0000256" key="4">
    <source>
        <dbReference type="ARBA" id="ARBA00022475"/>
    </source>
</evidence>
<dbReference type="InterPro" id="IPR011701">
    <property type="entry name" value="MFS"/>
</dbReference>
<keyword evidence="10" id="KW-1185">Reference proteome</keyword>
<evidence type="ECO:0000256" key="1">
    <source>
        <dbReference type="ARBA" id="ARBA00004651"/>
    </source>
</evidence>
<dbReference type="PANTHER" id="PTHR23502">
    <property type="entry name" value="MAJOR FACILITATOR SUPERFAMILY"/>
    <property type="match status" value="1"/>
</dbReference>
<dbReference type="GeneID" id="66739862"/>
<reference evidence="9 10" key="1">
    <citation type="submission" date="2019-04" db="EMBL/GenBank/DDBJ databases">
        <title>Complete genome sequencing of Piscirickettsia salmonis strain Psal-009.</title>
        <authorList>
            <person name="Schober I."/>
            <person name="Bunk B."/>
            <person name="Sproer C."/>
            <person name="Carril G.P."/>
            <person name="Riedel T."/>
            <person name="Flores-Herrera P.A."/>
            <person name="Nourdin-Galindo G."/>
            <person name="Marshall S.H."/>
            <person name="Overmann J."/>
        </authorList>
    </citation>
    <scope>NUCLEOTIDE SEQUENCE [LARGE SCALE GENOMIC DNA]</scope>
    <source>
        <strain evidence="9 10">Psal-009</strain>
    </source>
</reference>
<feature type="transmembrane region" description="Helical" evidence="8">
    <location>
        <begin position="213"/>
        <end position="237"/>
    </location>
</feature>
<gene>
    <name evidence="9" type="primary">emrD</name>
    <name evidence="9" type="ORF">Psal009_03014</name>
</gene>
<evidence type="ECO:0000313" key="9">
    <source>
        <dbReference type="EMBL" id="QGO07077.1"/>
    </source>
</evidence>
<protein>
    <recommendedName>
        <fullName evidence="8">Bcr/CflA family efflux transporter</fullName>
    </recommendedName>
</protein>
<dbReference type="GO" id="GO:1990961">
    <property type="term" value="P:xenobiotic detoxification by transmembrane export across the plasma membrane"/>
    <property type="evidence" value="ECO:0007669"/>
    <property type="project" value="InterPro"/>
</dbReference>
<dbReference type="InterPro" id="IPR004812">
    <property type="entry name" value="Efflux_drug-R_Bcr/CmlA"/>
</dbReference>
<evidence type="ECO:0000256" key="6">
    <source>
        <dbReference type="ARBA" id="ARBA00022989"/>
    </source>
</evidence>
<feature type="transmembrane region" description="Helical" evidence="8">
    <location>
        <begin position="158"/>
        <end position="178"/>
    </location>
</feature>
<name>A0A9Q5VFW5_PISSA</name>
<feature type="transmembrane region" description="Helical" evidence="8">
    <location>
        <begin position="371"/>
        <end position="390"/>
    </location>
</feature>
<keyword evidence="8" id="KW-0997">Cell inner membrane</keyword>
<dbReference type="GO" id="GO:0005886">
    <property type="term" value="C:plasma membrane"/>
    <property type="evidence" value="ECO:0007669"/>
    <property type="project" value="UniProtKB-SubCell"/>
</dbReference>
<evidence type="ECO:0000256" key="7">
    <source>
        <dbReference type="ARBA" id="ARBA00023136"/>
    </source>
</evidence>
<evidence type="ECO:0000256" key="5">
    <source>
        <dbReference type="ARBA" id="ARBA00022692"/>
    </source>
</evidence>
<comment type="similarity">
    <text evidence="2 8">Belongs to the major facilitator superfamily. Bcr/CmlA family.</text>
</comment>
<proteinExistence type="inferred from homology"/>
<evidence type="ECO:0000256" key="2">
    <source>
        <dbReference type="ARBA" id="ARBA00006236"/>
    </source>
</evidence>
<dbReference type="RefSeq" id="WP_016210987.1">
    <property type="nucleotide sequence ID" value="NZ_CP012413.1"/>
</dbReference>
<dbReference type="PROSITE" id="PS50850">
    <property type="entry name" value="MFS"/>
    <property type="match status" value="1"/>
</dbReference>
<dbReference type="Gene3D" id="1.20.1720.10">
    <property type="entry name" value="Multidrug resistance protein D"/>
    <property type="match status" value="1"/>
</dbReference>
<dbReference type="NCBIfam" id="TIGR00710">
    <property type="entry name" value="efflux_Bcr_CflA"/>
    <property type="match status" value="1"/>
</dbReference>
<evidence type="ECO:0000256" key="8">
    <source>
        <dbReference type="RuleBase" id="RU365088"/>
    </source>
</evidence>
<keyword evidence="7 8" id="KW-0472">Membrane</keyword>
<sequence>MQNVRFGRYLFLVIILAAVGQFANTIFVPASSLIANSLHTRPTHVQSLMAAYLLSYGASQFFYGPFADRYGRRPTILLGLLIFAIGTIIATFALNIQTLLLGCFVQGLGIGSAGAMIRTVMRDLFTGKELLKANSIMSATLVIAPIIAPLIGGLIATLIGWRAVFAFLLAFSAVVFALQFKFFAETHPAPDNAPTPFNALIRQYKSMLCHRQFIGYITCLTVSIAGITVFEASAGVLFASTLHYSPNTVSLLFIAPLPGYFIGSYLATHLNHRHSIPHIMKTGISALILGSVSMLALAHFGYFNAYAIVIPMFFYFIGAGLMFPLATTGALIPFGHIAGAAGAFIGAIQNLGSGVFTTLSALIPQNNAEPLAILLCMLTLITITAYYSCIASHQETTEI</sequence>
<comment type="subcellular location">
    <subcellularLocation>
        <location evidence="8">Cell inner membrane</location>
        <topology evidence="8">Multi-pass membrane protein</topology>
    </subcellularLocation>
    <subcellularLocation>
        <location evidence="1">Cell membrane</location>
        <topology evidence="1">Multi-pass membrane protein</topology>
    </subcellularLocation>
</comment>
<feature type="transmembrane region" description="Helical" evidence="8">
    <location>
        <begin position="303"/>
        <end position="323"/>
    </location>
</feature>
<keyword evidence="3 8" id="KW-0813">Transport</keyword>
<dbReference type="Pfam" id="PF07690">
    <property type="entry name" value="MFS_1"/>
    <property type="match status" value="1"/>
</dbReference>
<dbReference type="InterPro" id="IPR020846">
    <property type="entry name" value="MFS_dom"/>
</dbReference>
<accession>A0A9Q5VFW5</accession>
<feature type="transmembrane region" description="Helical" evidence="8">
    <location>
        <begin position="279"/>
        <end position="297"/>
    </location>
</feature>
<feature type="transmembrane region" description="Helical" evidence="8">
    <location>
        <begin position="44"/>
        <end position="63"/>
    </location>
</feature>
<evidence type="ECO:0000256" key="3">
    <source>
        <dbReference type="ARBA" id="ARBA00022448"/>
    </source>
</evidence>
<dbReference type="SUPFAM" id="SSF103473">
    <property type="entry name" value="MFS general substrate transporter"/>
    <property type="match status" value="1"/>
</dbReference>